<evidence type="ECO:0000313" key="2">
    <source>
        <dbReference type="EMBL" id="NNF05344.1"/>
    </source>
</evidence>
<evidence type="ECO:0000313" key="3">
    <source>
        <dbReference type="Proteomes" id="UP000547674"/>
    </source>
</evidence>
<dbReference type="AlphaFoldDB" id="A0A7Y2H0W0"/>
<dbReference type="EMBL" id="JABDJR010000040">
    <property type="protein sequence ID" value="NNF05344.1"/>
    <property type="molecule type" value="Genomic_DNA"/>
</dbReference>
<comment type="caution">
    <text evidence="2">The sequence shown here is derived from an EMBL/GenBank/DDBJ whole genome shotgun (WGS) entry which is preliminary data.</text>
</comment>
<organism evidence="2 3">
    <name type="scientific">Eiseniibacteriota bacterium</name>
    <dbReference type="NCBI Taxonomy" id="2212470"/>
    <lineage>
        <taxon>Bacteria</taxon>
        <taxon>Candidatus Eiseniibacteriota</taxon>
    </lineage>
</organism>
<gene>
    <name evidence="2" type="ORF">HKN21_01155</name>
</gene>
<proteinExistence type="predicted"/>
<accession>A0A7Y2H0W0</accession>
<keyword evidence="1" id="KW-0812">Transmembrane</keyword>
<dbReference type="Proteomes" id="UP000547674">
    <property type="component" value="Unassembled WGS sequence"/>
</dbReference>
<sequence length="165" mass="17601">MNGGLKALLFGCGSMVFLGIVGVVVGVIWLAQAPEPGVKMANEMDEYALEYIAQHNILEPGENLVAYYDATVSMNGKEAAILTTSRVLYHKNNATTAMDLADVVDVSHRNETLLGDTFEISSVTGEMMKIEIAPLNNGATFKTALMGAVEANQSTQANRTTDDGV</sequence>
<keyword evidence="1" id="KW-1133">Transmembrane helix</keyword>
<feature type="transmembrane region" description="Helical" evidence="1">
    <location>
        <begin position="7"/>
        <end position="31"/>
    </location>
</feature>
<name>A0A7Y2H0W0_UNCEI</name>
<evidence type="ECO:0008006" key="4">
    <source>
        <dbReference type="Google" id="ProtNLM"/>
    </source>
</evidence>
<reference evidence="2 3" key="1">
    <citation type="submission" date="2020-03" db="EMBL/GenBank/DDBJ databases">
        <title>Metabolic flexibility allows generalist bacteria to become dominant in a frequently disturbed ecosystem.</title>
        <authorList>
            <person name="Chen Y.-J."/>
            <person name="Leung P.M."/>
            <person name="Bay S.K."/>
            <person name="Hugenholtz P."/>
            <person name="Kessler A.J."/>
            <person name="Shelley G."/>
            <person name="Waite D.W."/>
            <person name="Cook P.L."/>
            <person name="Greening C."/>
        </authorList>
    </citation>
    <scope>NUCLEOTIDE SEQUENCE [LARGE SCALE GENOMIC DNA]</scope>
    <source>
        <strain evidence="2">SS_bin_28</strain>
    </source>
</reference>
<evidence type="ECO:0000256" key="1">
    <source>
        <dbReference type="SAM" id="Phobius"/>
    </source>
</evidence>
<protein>
    <recommendedName>
        <fullName evidence="4">YokE-like PH domain-containing protein</fullName>
    </recommendedName>
</protein>
<keyword evidence="1" id="KW-0472">Membrane</keyword>